<feature type="compositionally biased region" description="Polar residues" evidence="6">
    <location>
        <begin position="1473"/>
        <end position="1493"/>
    </location>
</feature>
<dbReference type="EMBL" id="QBLH01002780">
    <property type="protein sequence ID" value="TGZ47035.1"/>
    <property type="molecule type" value="Genomic_DNA"/>
</dbReference>
<dbReference type="InterPro" id="IPR036322">
    <property type="entry name" value="WD40_repeat_dom_sf"/>
</dbReference>
<dbReference type="PROSITE" id="PS50896">
    <property type="entry name" value="LISH"/>
    <property type="match status" value="1"/>
</dbReference>
<evidence type="ECO:0000313" key="10">
    <source>
        <dbReference type="Proteomes" id="UP000310200"/>
    </source>
</evidence>
<accession>A0A4S2KCJ1</accession>
<dbReference type="PANTHER" id="PTHR21344">
    <property type="entry name" value="RAL GTPASE-ACTIVATING PROTEIN SUBUNIT BETA"/>
    <property type="match status" value="1"/>
</dbReference>
<keyword evidence="2 4" id="KW-0479">Metal-binding</keyword>
<dbReference type="InterPro" id="IPR006594">
    <property type="entry name" value="LisH"/>
</dbReference>
<dbReference type="GO" id="GO:0008270">
    <property type="term" value="F:zinc ion binding"/>
    <property type="evidence" value="ECO:0007669"/>
    <property type="project" value="UniProtKB-KW"/>
</dbReference>
<feature type="region of interest" description="Disordered" evidence="6">
    <location>
        <begin position="631"/>
        <end position="654"/>
    </location>
</feature>
<evidence type="ECO:0000256" key="3">
    <source>
        <dbReference type="ARBA" id="ARBA00022833"/>
    </source>
</evidence>
<dbReference type="InterPro" id="IPR001841">
    <property type="entry name" value="Znf_RING"/>
</dbReference>
<comment type="caution">
    <text evidence="9">The sequence shown here is derived from an EMBL/GenBank/DDBJ whole genome shotgun (WGS) entry which is preliminary data.</text>
</comment>
<dbReference type="PANTHER" id="PTHR21344:SF1">
    <property type="entry name" value="RAL GTPASE-ACTIVATING PROTEIN SUBUNIT BETA"/>
    <property type="match status" value="1"/>
</dbReference>
<dbReference type="InterPro" id="IPR035974">
    <property type="entry name" value="Rap/Ran-GAP_sf"/>
</dbReference>
<feature type="region of interest" description="Disordered" evidence="6">
    <location>
        <begin position="1630"/>
        <end position="1664"/>
    </location>
</feature>
<feature type="compositionally biased region" description="Low complexity" evidence="6">
    <location>
        <begin position="638"/>
        <end position="653"/>
    </location>
</feature>
<evidence type="ECO:0000256" key="6">
    <source>
        <dbReference type="SAM" id="MobiDB-lite"/>
    </source>
</evidence>
<dbReference type="Gene3D" id="2.130.10.10">
    <property type="entry name" value="YVTN repeat-like/Quinoprotein amine dehydrogenase"/>
    <property type="match status" value="1"/>
</dbReference>
<keyword evidence="1" id="KW-0343">GTPase activation</keyword>
<feature type="compositionally biased region" description="Polar residues" evidence="6">
    <location>
        <begin position="1638"/>
        <end position="1653"/>
    </location>
</feature>
<evidence type="ECO:0000256" key="5">
    <source>
        <dbReference type="SAM" id="Coils"/>
    </source>
</evidence>
<keyword evidence="2 4" id="KW-0863">Zinc-finger</keyword>
<evidence type="ECO:0008006" key="11">
    <source>
        <dbReference type="Google" id="ProtNLM"/>
    </source>
</evidence>
<gene>
    <name evidence="9" type="ORF">DBV15_03034</name>
</gene>
<name>A0A4S2KCJ1_9HYME</name>
<dbReference type="PROSITE" id="PS50089">
    <property type="entry name" value="ZF_RING_2"/>
    <property type="match status" value="1"/>
</dbReference>
<dbReference type="SMART" id="SM00184">
    <property type="entry name" value="RING"/>
    <property type="match status" value="1"/>
</dbReference>
<dbReference type="InterPro" id="IPR015943">
    <property type="entry name" value="WD40/YVTN_repeat-like_dom_sf"/>
</dbReference>
<dbReference type="SUPFAM" id="SSF50978">
    <property type="entry name" value="WD40 repeat-like"/>
    <property type="match status" value="1"/>
</dbReference>
<feature type="domain" description="RING-type" evidence="8">
    <location>
        <begin position="3165"/>
        <end position="3209"/>
    </location>
</feature>
<reference evidence="9 10" key="1">
    <citation type="journal article" date="2019" name="Philos. Trans. R. Soc. Lond., B, Biol. Sci.">
        <title>Ant behaviour and brain gene expression of defending hosts depend on the ecological success of the intruding social parasite.</title>
        <authorList>
            <person name="Kaur R."/>
            <person name="Stoldt M."/>
            <person name="Jongepier E."/>
            <person name="Feldmeyer B."/>
            <person name="Menzel F."/>
            <person name="Bornberg-Bauer E."/>
            <person name="Foitzik S."/>
        </authorList>
    </citation>
    <scope>NUCLEOTIDE SEQUENCE [LARGE SCALE GENOMIC DNA]</scope>
    <source>
        <tissue evidence="9">Whole body</tissue>
    </source>
</reference>
<dbReference type="Gene3D" id="3.40.50.11210">
    <property type="entry name" value="Rap/Ran-GAP"/>
    <property type="match status" value="1"/>
</dbReference>
<proteinExistence type="predicted"/>
<dbReference type="SUPFAM" id="SSF111347">
    <property type="entry name" value="Rap/Ran-GAP"/>
    <property type="match status" value="1"/>
</dbReference>
<keyword evidence="3" id="KW-0862">Zinc</keyword>
<evidence type="ECO:0000313" key="9">
    <source>
        <dbReference type="EMBL" id="TGZ47035.1"/>
    </source>
</evidence>
<sequence>MSVSERPEPCELGVTGVVDGGATTEVVAVVSRCRFLARLRVVLRMSEFSNGIDTPAVAAAAASALAAAAAGVASEHGPSRIANQRVRLRTVDVRAPDGREGRDAPFADGARGLGGGRPVAVLAEELVELDAAGRYTADLAAVGLGVTAGRHCALVSWYLFGIAGYLVFGASDSLKLSKMGGKLNVFACLQDSQGGMYSEWASLSTLIQQGSEESQSVLEKFPPGAGKEVALSIVRQLAANLGITQAGEPSPLSTDREVQWCMEVICFGLSLPLAEHDTVRDCVNIYCEWLSALYSTPKISVPRPIVDDPNFYARKIISHFYNLFVPRKGEGTDTINRQAVLCHRVLRTLQQIARGPATLERETWESLLLFLIGINDALLAPPATREDAGEQLCERVLGVLLEVWLVACERSFPSPPLWRTLRESCLRWRHRLALVEQWNRVCLALTARLLHIMYGPMFPELKISEEDTQLVSPTMSDEAVAQAWYRLLRTIGDPVDLCRPAVVSQTQAFLQYAIASPNVIDPCQHPCLQSLPQIFLKAVKGIAGQVDAFLGVSQACCWEECCVSNVTSGNSGTGSGGVGWDRSNSRDQPQPSPTPPTQRRLAKSFSVTPSAVTKGIPKASLIGLTTSRVTSTPPMLISNSGPSSASSTASMTSLGQDIRPPLAPGRPKCNSILHLFGEWLFEAAFIGTEGWSQNLPQPSGASKRPSSVLVDGPSSLQETVSDVPPTLCIDRYESGRAEALGALCRIFCAKKTGEEILPVYLARFYQAMYHGLKVDESRECGETLASILLNSADLFRLDLNGIQVLVPAVLSALEVVLPEKDLKLKSNMVSKPDLRRASIHLLISMLTLPLHFQNLAIKELPIFPGTNLSERSPVTFVQLKPRLMNLLINALQVETDPQNTHMLLGALLLSVQDSAAAEEVEQVTQPDAVASDSATNLLSSVTSDSASQISISSDQRSIGDASDIATLQEECIAFDALECKRAVKWLCDYISYQCWRPPPAHSKDLHSSIVAAFTCLTTWLTAHPQLLQDKDCLTTVLEVVELGVSGTKSVGKPGEPIKMKDEKELKPASMRVRDAADVLLTILLEQVGYFPSACGAQSLSSLLDEVSLLRHCNSWTGGRVARQAAVERFRYFVSENAIVLALLEEPLGNDQDPQPTVTVLIRGPFGRHAWTMQLRHLPRHRSSIRSINSNPGRPLPLAEAAPRTDYKPRFFPDNVDRIPHCKVDESIPSLEAVMSDNDAVRDEHQILVQFLERQITLESKHDNGSVKDAEDKTDECVPPQVCHEFQTARLFLSHFGFLNMEPKENEESRSSGLIALDPTIPGFCTDLETLDNISPRTCDTVHIFYVKAGQKSASEILSNVLHEENVSPNFLEFLSSLGWPVSVSGHAGWTGHVSTSWRVTAQVNVPQPAHSNHGGALYNGDTHVLYWADVSSEIAFVVPTQSYLIASTDSLEETSYNSDISASGQAWFERSISESTDTRSSGMSQNTTQTSRAMSLDLEKQPSSLPGAGPTNSSSADPIRPRRSAKQALPSQTNTKIMIVWLESLEDHIQFPIGDLLPSTYTGLEQARTLQATDVHVIFLQALANGLMRVRLQGPVSRINLATPLIDGMVVSRRVLGTLVRQTALNMGRRRRLDNDSLPDQNLSARTNGQNGDHVTGHVTPGSLRDRQSLAEVTDVVQILRQWEEEHSSPTYDPIPVLERLADIIELETEHYMNVDPDPFDERHPSRTDPECNFGHILKVLFRKDNFMTKLINDYLRDSYFSRAGITGRDVRKLNIAACRLMLDILPGLETSAVFQPDMEGLIHRLFSWAEKSIEPLQSYSTGLLAAAMEVQDIATGFRDQNAKMVPLMLQRLHKLQEKAHEDRQQNVRPFAHVGQDKNSVSDGDERNIPEKRKLRDKWQKNGVMKNQESLSSDENDSIRNDVPATKKKRSNSGCETPVKNSELYPEIMSPPLSIPKAASNLSVTPSKQNYSLQPTRIAVPASVRSNLQKSSSLFQSSYAQMTQAEGNSNSSWAETKSRVIGSIQMHPPTLATRQMLVLRYLTPMGEYQEFLGHVFEHNALDLILKYINVQETKDCRLAFEALKYLASLLCHKKFSIEFLNVGGLQRLLDVPRPSVAATGVSICLYYLAYCEDAMERVCLLPKHIISNLVIYALWLLECSHDSGRCHATMFFGFSFPFKVILEEFDARDGLRQLYNVISVLTLLNPEEDSTLNDDEECASRQIVRHVTVALKRYMEAHLHLKAEQLQRAENVRAERDTWQPSLPPYKACKLSSEEVQAKVEILQELMSVRAIWPPVEELYRLGGITLILQIIAYAREWNYSGRVHTTSSAETVRSCLDIIAISSVVPKVMLLLCEKVDMPDMSVTMAINLLLAAAECEIIADPDVQRAALRAVGGNVARYSVTGSAKKKNVHNSEELIQKVWESVRSNNGIMVLLQLMMVKTPITDADSIRALACRALAGLARSEKVRQIISKLPMFTNGQIQSLMKDPILQEKRQEHVIFQKYALELMERVSGKAKPTGAEYEISLVSLHRANVVAQTRIQYNEQQLNHLIYQHLMSKGLTETANVLHREANLESSAIMKSAITYQPFTYRNPASVTPRNSFSPGAPVNLYNTIRCAQKETTCRNNTTPTSSRFISHTGTGSSVNNNIRLKLADCLNQNVISNNANQPIKLQINQKKSISSEKQPANLVIPANYQSMIQPQSNSCRSLQKQIFRDPGGGGGPGVASSNVSVTLDSIITEYLTNQHALCKNPMVTCPQFNLFVPHKCPDPCAKNSTPTNVTVRLTRRAFGMDGRRLDRKHIYSRFCPIKTFRPTDTGGIFTCCTFSPCTQYLILGTHAGDVKMFNVHTGMEEGSYNCHETYVYHMESNKRGNLLLTSTAWRSPMSVLWDTGAFFEMKKAFDNDEYIEFSKLQDRIIGTQGESATIYDIETGSLIKTLTPSISNQYTKNRATFSMNDELVLSDGILWDVNSGKEIHKFDKLNQTLNGVFHPNGTEVVSNTEVWDLRTFHLLKTVPTLDDMEVIFSPVNNIIYAVSLDQDNENDSHYSTSFKTLDALDYNNIATCDSMKARTPTLPDGASSKSLYNCEQHFQKKMVKRQVPHRLHSSLENITASSSTRREMRQVPKILRRSASVGRRPMGSRNFSSREQNARLRKTTSLESVDLSQCVGCKSKVNSPRMMKCRHIFCMECFKNRLMISRRRDGSSICPVCNVAVIAIAKKESKSAVSFAPLPPKMRDEICRSCGEVCEYINKCKHCKRRFCDDCWTSHVNDLKDELGNINGDLETSATRFEDKIINFESKANETVEFINRDIEAQITELNKKRDNQIKKVEHIIATGETSVDDIRQRMEKTQMEIKEHKEVQYDTLSDNEEKCSVSGTTYNTIQYIQWVVVAPAEPSLKFLPPRQSVARLNDAAEAR</sequence>
<dbReference type="STRING" id="300112.A0A4S2KCJ1"/>
<dbReference type="GO" id="GO:0051056">
    <property type="term" value="P:regulation of small GTPase mediated signal transduction"/>
    <property type="evidence" value="ECO:0007669"/>
    <property type="project" value="InterPro"/>
</dbReference>
<feature type="region of interest" description="Disordered" evidence="6">
    <location>
        <begin position="695"/>
        <end position="717"/>
    </location>
</feature>
<evidence type="ECO:0000259" key="8">
    <source>
        <dbReference type="PROSITE" id="PS50089"/>
    </source>
</evidence>
<dbReference type="InterPro" id="IPR013083">
    <property type="entry name" value="Znf_RING/FYVE/PHD"/>
</dbReference>
<feature type="region of interest" description="Disordered" evidence="6">
    <location>
        <begin position="1473"/>
        <end position="1530"/>
    </location>
</feature>
<dbReference type="InterPro" id="IPR000331">
    <property type="entry name" value="Rap/Ran_GAP_dom"/>
</dbReference>
<protein>
    <recommendedName>
        <fullName evidence="11">Rap-GAP domain-containing protein</fullName>
    </recommendedName>
</protein>
<dbReference type="InterPro" id="IPR016024">
    <property type="entry name" value="ARM-type_fold"/>
</dbReference>
<organism evidence="9 10">
    <name type="scientific">Temnothorax longispinosus</name>
    <dbReference type="NCBI Taxonomy" id="300112"/>
    <lineage>
        <taxon>Eukaryota</taxon>
        <taxon>Metazoa</taxon>
        <taxon>Ecdysozoa</taxon>
        <taxon>Arthropoda</taxon>
        <taxon>Hexapoda</taxon>
        <taxon>Insecta</taxon>
        <taxon>Pterygota</taxon>
        <taxon>Neoptera</taxon>
        <taxon>Endopterygota</taxon>
        <taxon>Hymenoptera</taxon>
        <taxon>Apocrita</taxon>
        <taxon>Aculeata</taxon>
        <taxon>Formicoidea</taxon>
        <taxon>Formicidae</taxon>
        <taxon>Myrmicinae</taxon>
        <taxon>Temnothorax</taxon>
    </lineage>
</organism>
<dbReference type="InterPro" id="IPR046859">
    <property type="entry name" value="RGPA/RALGAPB_N"/>
</dbReference>
<dbReference type="SMART" id="SM00667">
    <property type="entry name" value="LisH"/>
    <property type="match status" value="1"/>
</dbReference>
<keyword evidence="5" id="KW-0175">Coiled coil</keyword>
<feature type="domain" description="Rap-GAP" evidence="7">
    <location>
        <begin position="1327"/>
        <end position="1605"/>
    </location>
</feature>
<evidence type="ECO:0000256" key="2">
    <source>
        <dbReference type="ARBA" id="ARBA00022771"/>
    </source>
</evidence>
<dbReference type="Pfam" id="PF20412">
    <property type="entry name" value="RALGAPB_N"/>
    <property type="match status" value="1"/>
</dbReference>
<dbReference type="SUPFAM" id="SSF48371">
    <property type="entry name" value="ARM repeat"/>
    <property type="match status" value="1"/>
</dbReference>
<keyword evidence="10" id="KW-1185">Reference proteome</keyword>
<feature type="region of interest" description="Disordered" evidence="6">
    <location>
        <begin position="1859"/>
        <end position="1940"/>
    </location>
</feature>
<feature type="compositionally biased region" description="Basic and acidic residues" evidence="6">
    <location>
        <begin position="1884"/>
        <end position="1900"/>
    </location>
</feature>
<dbReference type="InterPro" id="IPR039930">
    <property type="entry name" value="RALGAPB"/>
</dbReference>
<dbReference type="Proteomes" id="UP000310200">
    <property type="component" value="Unassembled WGS sequence"/>
</dbReference>
<evidence type="ECO:0000256" key="4">
    <source>
        <dbReference type="PROSITE-ProRule" id="PRU00175"/>
    </source>
</evidence>
<feature type="region of interest" description="Disordered" evidence="6">
    <location>
        <begin position="570"/>
        <end position="607"/>
    </location>
</feature>
<evidence type="ECO:0000259" key="7">
    <source>
        <dbReference type="PROSITE" id="PS50085"/>
    </source>
</evidence>
<dbReference type="GO" id="GO:0005096">
    <property type="term" value="F:GTPase activator activity"/>
    <property type="evidence" value="ECO:0007669"/>
    <property type="project" value="UniProtKB-KW"/>
</dbReference>
<dbReference type="Gene3D" id="3.30.40.10">
    <property type="entry name" value="Zinc/RING finger domain, C3HC4 (zinc finger)"/>
    <property type="match status" value="1"/>
</dbReference>
<evidence type="ECO:0000256" key="1">
    <source>
        <dbReference type="ARBA" id="ARBA00022468"/>
    </source>
</evidence>
<dbReference type="PROSITE" id="PS50085">
    <property type="entry name" value="RAPGAP"/>
    <property type="match status" value="1"/>
</dbReference>
<dbReference type="SUPFAM" id="SSF57850">
    <property type="entry name" value="RING/U-box"/>
    <property type="match status" value="1"/>
</dbReference>
<feature type="coiled-coil region" evidence="5">
    <location>
        <begin position="3307"/>
        <end position="3359"/>
    </location>
</feature>